<dbReference type="Proteomes" id="UP000677812">
    <property type="component" value="Unassembled WGS sequence"/>
</dbReference>
<dbReference type="RefSeq" id="WP_211683080.1">
    <property type="nucleotide sequence ID" value="NZ_JAGRQH010000010.1"/>
</dbReference>
<proteinExistence type="predicted"/>
<evidence type="ECO:0000259" key="1">
    <source>
        <dbReference type="Pfam" id="PF07045"/>
    </source>
</evidence>
<comment type="caution">
    <text evidence="2">The sequence shown here is derived from an EMBL/GenBank/DDBJ whole genome shotgun (WGS) entry which is preliminary data.</text>
</comment>
<gene>
    <name evidence="2" type="ORF">KB213_10945</name>
</gene>
<dbReference type="InterPro" id="IPR010753">
    <property type="entry name" value="DUF1330"/>
</dbReference>
<dbReference type="PANTHER" id="PTHR41521:SF4">
    <property type="entry name" value="BLR0684 PROTEIN"/>
    <property type="match status" value="1"/>
</dbReference>
<protein>
    <submittedName>
        <fullName evidence="2">DUF1330 domain-containing protein</fullName>
    </submittedName>
</protein>
<evidence type="ECO:0000313" key="2">
    <source>
        <dbReference type="EMBL" id="MBR0560565.1"/>
    </source>
</evidence>
<dbReference type="SUPFAM" id="SSF54909">
    <property type="entry name" value="Dimeric alpha+beta barrel"/>
    <property type="match status" value="1"/>
</dbReference>
<evidence type="ECO:0000313" key="3">
    <source>
        <dbReference type="Proteomes" id="UP000677812"/>
    </source>
</evidence>
<dbReference type="Gene3D" id="3.30.70.100">
    <property type="match status" value="1"/>
</dbReference>
<keyword evidence="3" id="KW-1185">Reference proteome</keyword>
<feature type="domain" description="DUF1330" evidence="1">
    <location>
        <begin position="7"/>
        <end position="93"/>
    </location>
</feature>
<dbReference type="InterPro" id="IPR011008">
    <property type="entry name" value="Dimeric_a/b-barrel"/>
</dbReference>
<name>A0ABS5E9I5_9PROT</name>
<reference evidence="2 3" key="1">
    <citation type="submission" date="2021-04" db="EMBL/GenBank/DDBJ databases">
        <title>The complete genome sequence of Neokomagataea sp. TBRC 2177.</title>
        <authorList>
            <person name="Charoenyingcharoen P."/>
            <person name="Yukphan P."/>
        </authorList>
    </citation>
    <scope>NUCLEOTIDE SEQUENCE [LARGE SCALE GENOMIC DNA]</scope>
    <source>
        <strain evidence="2 3">TBRC 2177</strain>
    </source>
</reference>
<dbReference type="PANTHER" id="PTHR41521">
    <property type="match status" value="1"/>
</dbReference>
<dbReference type="Pfam" id="PF07045">
    <property type="entry name" value="DUF1330"/>
    <property type="match status" value="1"/>
</dbReference>
<dbReference type="EMBL" id="JAGRQH010000010">
    <property type="protein sequence ID" value="MBR0560565.1"/>
    <property type="molecule type" value="Genomic_DNA"/>
</dbReference>
<sequence length="103" mass="11188">MTNTVPPAYLIGNFSVINPEKMSEYVQQALPLVKEYGGQALVSDQKLSPVEGKAKNILVVISFPSLEQAQSFYHCDAYAPLKQLRIEATEGGFTSISEGLPLA</sequence>
<accession>A0ABS5E9I5</accession>
<organism evidence="2 3">
    <name type="scientific">Neokomagataea anthophila</name>
    <dbReference type="NCBI Taxonomy" id="2826925"/>
    <lineage>
        <taxon>Bacteria</taxon>
        <taxon>Pseudomonadati</taxon>
        <taxon>Pseudomonadota</taxon>
        <taxon>Alphaproteobacteria</taxon>
        <taxon>Acetobacterales</taxon>
        <taxon>Acetobacteraceae</taxon>
        <taxon>Neokomagataea</taxon>
    </lineage>
</organism>